<evidence type="ECO:0000313" key="1">
    <source>
        <dbReference type="EMBL" id="EAR12156.1"/>
    </source>
</evidence>
<organism evidence="1 2">
    <name type="scientific">Polaribacter irgensii 23-P</name>
    <dbReference type="NCBI Taxonomy" id="313594"/>
    <lineage>
        <taxon>Bacteria</taxon>
        <taxon>Pseudomonadati</taxon>
        <taxon>Bacteroidota</taxon>
        <taxon>Flavobacteriia</taxon>
        <taxon>Flavobacteriales</taxon>
        <taxon>Flavobacteriaceae</taxon>
    </lineage>
</organism>
<dbReference type="STRING" id="313594.PI23P_12502"/>
<dbReference type="Proteomes" id="UP000003053">
    <property type="component" value="Unassembled WGS sequence"/>
</dbReference>
<proteinExistence type="predicted"/>
<dbReference type="EMBL" id="AAOG01000003">
    <property type="protein sequence ID" value="EAR12156.1"/>
    <property type="molecule type" value="Genomic_DNA"/>
</dbReference>
<accession>A4C203</accession>
<gene>
    <name evidence="1" type="ORF">PI23P_12502</name>
</gene>
<name>A4C203_9FLAO</name>
<protein>
    <submittedName>
        <fullName evidence="1">Uncharacterized protein</fullName>
    </submittedName>
</protein>
<evidence type="ECO:0000313" key="2">
    <source>
        <dbReference type="Proteomes" id="UP000003053"/>
    </source>
</evidence>
<comment type="caution">
    <text evidence="1">The sequence shown here is derived from an EMBL/GenBank/DDBJ whole genome shotgun (WGS) entry which is preliminary data.</text>
</comment>
<dbReference type="HOGENOM" id="CLU_3046478_0_0_10"/>
<dbReference type="AlphaFoldDB" id="A4C203"/>
<reference evidence="1 2" key="1">
    <citation type="submission" date="2006-02" db="EMBL/GenBank/DDBJ databases">
        <authorList>
            <person name="Murray A."/>
            <person name="Staley J."/>
            <person name="Ferriera S."/>
            <person name="Johnson J."/>
            <person name="Kravitz S."/>
            <person name="Halpern A."/>
            <person name="Remington K."/>
            <person name="Beeson K."/>
            <person name="Tran B."/>
            <person name="Rogers Y.-H."/>
            <person name="Friedman R."/>
            <person name="Venter J.C."/>
        </authorList>
    </citation>
    <scope>NUCLEOTIDE SEQUENCE [LARGE SCALE GENOMIC DNA]</scope>
    <source>
        <strain evidence="1 2">23-P</strain>
    </source>
</reference>
<keyword evidence="2" id="KW-1185">Reference proteome</keyword>
<sequence length="54" mass="6352">MHLAKLVIKYGLIKGFLIQLLSLCENLLKTNLKVKFTAVRLLLFKQNKKKFPFF</sequence>